<dbReference type="EMBL" id="SGNY01000001">
    <property type="protein sequence ID" value="TRB03078.1"/>
    <property type="molecule type" value="Genomic_DNA"/>
</dbReference>
<keyword evidence="2" id="KW-0805">Transcription regulation</keyword>
<evidence type="ECO:0000256" key="5">
    <source>
        <dbReference type="SAM" id="MobiDB-lite"/>
    </source>
</evidence>
<dbReference type="AlphaFoldDB" id="A0A546XQT1"/>
<proteinExistence type="inferred from homology"/>
<gene>
    <name evidence="7" type="ORF">EXN68_05415</name>
</gene>
<dbReference type="RefSeq" id="WP_142839896.1">
    <property type="nucleotide sequence ID" value="NZ_SGNY01000001.1"/>
</dbReference>
<protein>
    <recommendedName>
        <fullName evidence="6">Ner winged helix-turn-helix DNA-binding domain-containing protein</fullName>
    </recommendedName>
</protein>
<reference evidence="7 8" key="1">
    <citation type="journal article" date="2019" name="Appl. Microbiol. Biotechnol.">
        <title>Differential efficiency of wild type rhizogenic strains for rol gene transformation of plants.</title>
        <authorList>
            <person name="Desmet S."/>
            <person name="De Keyser E."/>
            <person name="Van Vaerenbergh J."/>
            <person name="Baeyen S."/>
            <person name="Van Huylenbroeck J."/>
            <person name="Geelen D."/>
            <person name="Dhooghe E."/>
        </authorList>
    </citation>
    <scope>NUCLEOTIDE SEQUENCE [LARGE SCALE GENOMIC DNA]</scope>
    <source>
        <strain evidence="7 8">GBBC3284</strain>
    </source>
</reference>
<evidence type="ECO:0000256" key="3">
    <source>
        <dbReference type="ARBA" id="ARBA00023125"/>
    </source>
</evidence>
<dbReference type="InterPro" id="IPR010982">
    <property type="entry name" value="Lambda_DNA-bd_dom_sf"/>
</dbReference>
<evidence type="ECO:0000256" key="4">
    <source>
        <dbReference type="ARBA" id="ARBA00023163"/>
    </source>
</evidence>
<keyword evidence="3" id="KW-0238">DNA-binding</keyword>
<evidence type="ECO:0000256" key="1">
    <source>
        <dbReference type="ARBA" id="ARBA00006157"/>
    </source>
</evidence>
<accession>A0A546XQT1</accession>
<name>A0A546XQT1_RHIRH</name>
<dbReference type="InterPro" id="IPR038722">
    <property type="entry name" value="Ner_HTH_dom"/>
</dbReference>
<comment type="similarity">
    <text evidence="1">Belongs to the ner transcriptional regulatory family.</text>
</comment>
<comment type="caution">
    <text evidence="7">The sequence shown here is derived from an EMBL/GenBank/DDBJ whole genome shotgun (WGS) entry which is preliminary data.</text>
</comment>
<organism evidence="7 8">
    <name type="scientific">Rhizobium rhizogenes</name>
    <name type="common">Agrobacterium rhizogenes</name>
    <dbReference type="NCBI Taxonomy" id="359"/>
    <lineage>
        <taxon>Bacteria</taxon>
        <taxon>Pseudomonadati</taxon>
        <taxon>Pseudomonadota</taxon>
        <taxon>Alphaproteobacteria</taxon>
        <taxon>Hyphomicrobiales</taxon>
        <taxon>Rhizobiaceae</taxon>
        <taxon>Rhizobium/Agrobacterium group</taxon>
        <taxon>Rhizobium</taxon>
    </lineage>
</organism>
<sequence length="101" mass="10656">MTTTKKWDRAAIKAELLRQNKTLTGIARDAGLYPSACRAAVIGASRPGAEALAKALGVPFREMFPDSYTLGRHDRGDTSSNTSGNTRAKKSSKSDGAQSAA</sequence>
<evidence type="ECO:0000313" key="8">
    <source>
        <dbReference type="Proteomes" id="UP000315434"/>
    </source>
</evidence>
<evidence type="ECO:0000313" key="7">
    <source>
        <dbReference type="EMBL" id="TRB03078.1"/>
    </source>
</evidence>
<dbReference type="OrthoDB" id="531446at2"/>
<dbReference type="SUPFAM" id="SSF47413">
    <property type="entry name" value="lambda repressor-like DNA-binding domains"/>
    <property type="match status" value="1"/>
</dbReference>
<evidence type="ECO:0000256" key="2">
    <source>
        <dbReference type="ARBA" id="ARBA00023015"/>
    </source>
</evidence>
<feature type="domain" description="Ner winged helix-turn-helix DNA-binding" evidence="6">
    <location>
        <begin position="7"/>
        <end position="70"/>
    </location>
</feature>
<feature type="region of interest" description="Disordered" evidence="5">
    <location>
        <begin position="67"/>
        <end position="101"/>
    </location>
</feature>
<evidence type="ECO:0000259" key="6">
    <source>
        <dbReference type="Pfam" id="PF13693"/>
    </source>
</evidence>
<keyword evidence="4" id="KW-0804">Transcription</keyword>
<dbReference type="Gene3D" id="1.10.260.40">
    <property type="entry name" value="lambda repressor-like DNA-binding domains"/>
    <property type="match status" value="1"/>
</dbReference>
<dbReference type="GO" id="GO:0003677">
    <property type="term" value="F:DNA binding"/>
    <property type="evidence" value="ECO:0007669"/>
    <property type="project" value="UniProtKB-KW"/>
</dbReference>
<dbReference type="Proteomes" id="UP000315434">
    <property type="component" value="Unassembled WGS sequence"/>
</dbReference>
<dbReference type="Pfam" id="PF13693">
    <property type="entry name" value="HTH_35"/>
    <property type="match status" value="1"/>
</dbReference>